<keyword evidence="2" id="KW-0812">Transmembrane</keyword>
<feature type="transmembrane region" description="Helical" evidence="2">
    <location>
        <begin position="100"/>
        <end position="119"/>
    </location>
</feature>
<accession>A0A553NUY0</accession>
<dbReference type="EMBL" id="VCGU01000010">
    <property type="protein sequence ID" value="TRY69241.1"/>
    <property type="molecule type" value="Genomic_DNA"/>
</dbReference>
<reference evidence="3 4" key="1">
    <citation type="journal article" date="2018" name="Nat. Ecol. Evol.">
        <title>Genomic signatures of mitonuclear coevolution across populations of Tigriopus californicus.</title>
        <authorList>
            <person name="Barreto F.S."/>
            <person name="Watson E.T."/>
            <person name="Lima T.G."/>
            <person name="Willett C.S."/>
            <person name="Edmands S."/>
            <person name="Li W."/>
            <person name="Burton R.S."/>
        </authorList>
    </citation>
    <scope>NUCLEOTIDE SEQUENCE [LARGE SCALE GENOMIC DNA]</scope>
    <source>
        <strain evidence="3 4">San Diego</strain>
    </source>
</reference>
<feature type="compositionally biased region" description="Basic and acidic residues" evidence="1">
    <location>
        <begin position="1"/>
        <end position="21"/>
    </location>
</feature>
<feature type="transmembrane region" description="Helical" evidence="2">
    <location>
        <begin position="30"/>
        <end position="52"/>
    </location>
</feature>
<dbReference type="Gene3D" id="1.20.1250.20">
    <property type="entry name" value="MFS general substrate transporter like domains"/>
    <property type="match status" value="2"/>
</dbReference>
<dbReference type="Pfam" id="PF07690">
    <property type="entry name" value="MFS_1"/>
    <property type="match status" value="1"/>
</dbReference>
<feature type="transmembrane region" description="Helical" evidence="2">
    <location>
        <begin position="431"/>
        <end position="453"/>
    </location>
</feature>
<evidence type="ECO:0000256" key="2">
    <source>
        <dbReference type="SAM" id="Phobius"/>
    </source>
</evidence>
<sequence>MLGSNIHRDPAQTSKNRREDQVEGTNDGGYGWIIVIVGFFCTLIPDGILVAFGGFVNSLKTEFNVDPWTIALAPSVSNGVKSLIGLGITNLMDRSGFQKVAMGGGILLSVSMFICSFSQNFIPFVISFGVLGGIGTGMVCLPSSVLIGHFFRERIALATTIARLGSPMGGLVLAPLANYLIGLVGWCNSFIALSAISIVCPVLCLFLRPPRDNEGDALAMDGCPRLNNIDRRKSNFLDLPLTTLLINEPGSQDKLKQRRPSNVFLNLDSLSNTSVDRSPSGMGYPSKVDEDKVSKSSGYSLNEDFKDIVIDISTLQVKEPTHWKTIKDVIEVHFIRDPAFFFFCLANGLGSASSFIPFLFLQDYLMEQNLSMGSRAMIIAIIQLHNALGRLPLGWVVDLPSSNPLLITMILWGMSGVACLCFPFETCMEHYVILSVLAGIGNTAVSIQSVVILDIQAKEALPQAFGMLLFCEGITKAIFPPLAGCVAAYFGDPRITFWCGGLGFLATVFCCGISYAIFRCKDKDKDTDSRIETFL</sequence>
<dbReference type="InterPro" id="IPR050327">
    <property type="entry name" value="Proton-linked_MCT"/>
</dbReference>
<evidence type="ECO:0000313" key="3">
    <source>
        <dbReference type="EMBL" id="TRY69241.1"/>
    </source>
</evidence>
<dbReference type="GO" id="GO:0008028">
    <property type="term" value="F:monocarboxylic acid transmembrane transporter activity"/>
    <property type="evidence" value="ECO:0007669"/>
    <property type="project" value="TreeGrafter"/>
</dbReference>
<dbReference type="Proteomes" id="UP000318571">
    <property type="component" value="Chromosome 1"/>
</dbReference>
<dbReference type="AlphaFoldDB" id="A0A553NUY0"/>
<name>A0A553NUY0_TIGCA</name>
<comment type="caution">
    <text evidence="3">The sequence shown here is derived from an EMBL/GenBank/DDBJ whole genome shotgun (WGS) entry which is preliminary data.</text>
</comment>
<evidence type="ECO:0000256" key="1">
    <source>
        <dbReference type="SAM" id="MobiDB-lite"/>
    </source>
</evidence>
<keyword evidence="2" id="KW-1133">Transmembrane helix</keyword>
<dbReference type="PANTHER" id="PTHR11360">
    <property type="entry name" value="MONOCARBOXYLATE TRANSPORTER"/>
    <property type="match status" value="1"/>
</dbReference>
<feature type="transmembrane region" description="Helical" evidence="2">
    <location>
        <begin position="155"/>
        <end position="177"/>
    </location>
</feature>
<gene>
    <name evidence="3" type="ORF">TCAL_10738</name>
</gene>
<evidence type="ECO:0008006" key="5">
    <source>
        <dbReference type="Google" id="ProtNLM"/>
    </source>
</evidence>
<dbReference type="InterPro" id="IPR036259">
    <property type="entry name" value="MFS_trans_sf"/>
</dbReference>
<dbReference type="OMA" id="AMWIMSA"/>
<organism evidence="3 4">
    <name type="scientific">Tigriopus californicus</name>
    <name type="common">Marine copepod</name>
    <dbReference type="NCBI Taxonomy" id="6832"/>
    <lineage>
        <taxon>Eukaryota</taxon>
        <taxon>Metazoa</taxon>
        <taxon>Ecdysozoa</taxon>
        <taxon>Arthropoda</taxon>
        <taxon>Crustacea</taxon>
        <taxon>Multicrustacea</taxon>
        <taxon>Hexanauplia</taxon>
        <taxon>Copepoda</taxon>
        <taxon>Harpacticoida</taxon>
        <taxon>Harpacticidae</taxon>
        <taxon>Tigriopus</taxon>
    </lineage>
</organism>
<dbReference type="PANTHER" id="PTHR11360:SF297">
    <property type="entry name" value="MFS DOMAIN-CONTAINING PROTEIN"/>
    <property type="match status" value="1"/>
</dbReference>
<feature type="transmembrane region" description="Helical" evidence="2">
    <location>
        <begin position="125"/>
        <end position="148"/>
    </location>
</feature>
<keyword evidence="4" id="KW-1185">Reference proteome</keyword>
<feature type="transmembrane region" description="Helical" evidence="2">
    <location>
        <begin position="183"/>
        <end position="207"/>
    </location>
</feature>
<feature type="transmembrane region" description="Helical" evidence="2">
    <location>
        <begin position="405"/>
        <end position="425"/>
    </location>
</feature>
<feature type="transmembrane region" description="Helical" evidence="2">
    <location>
        <begin position="340"/>
        <end position="360"/>
    </location>
</feature>
<protein>
    <recommendedName>
        <fullName evidence="5">Major facilitator superfamily (MFS) profile domain-containing protein</fullName>
    </recommendedName>
</protein>
<dbReference type="SUPFAM" id="SSF103473">
    <property type="entry name" value="MFS general substrate transporter"/>
    <property type="match status" value="1"/>
</dbReference>
<proteinExistence type="predicted"/>
<feature type="region of interest" description="Disordered" evidence="1">
    <location>
        <begin position="1"/>
        <end position="23"/>
    </location>
</feature>
<dbReference type="InterPro" id="IPR011701">
    <property type="entry name" value="MFS"/>
</dbReference>
<keyword evidence="2" id="KW-0472">Membrane</keyword>
<feature type="transmembrane region" description="Helical" evidence="2">
    <location>
        <begin position="495"/>
        <end position="518"/>
    </location>
</feature>
<evidence type="ECO:0000313" key="4">
    <source>
        <dbReference type="Proteomes" id="UP000318571"/>
    </source>
</evidence>
<feature type="transmembrane region" description="Helical" evidence="2">
    <location>
        <begin position="465"/>
        <end position="489"/>
    </location>
</feature>